<dbReference type="AlphaFoldDB" id="A0A1H4GJ30"/>
<dbReference type="OrthoDB" id="1090083at2"/>
<evidence type="ECO:0000256" key="1">
    <source>
        <dbReference type="SAM" id="Coils"/>
    </source>
</evidence>
<accession>A0A1H4GJ30</accession>
<keyword evidence="1" id="KW-0175">Coiled coil</keyword>
<dbReference type="RefSeq" id="WP_089765854.1">
    <property type="nucleotide sequence ID" value="NZ_BKAT01000063.1"/>
</dbReference>
<dbReference type="STRING" id="408074.SAMN05660909_05345"/>
<protein>
    <submittedName>
        <fullName evidence="2">Uncharacterized protein</fullName>
    </submittedName>
</protein>
<reference evidence="3" key="1">
    <citation type="submission" date="2016-10" db="EMBL/GenBank/DDBJ databases">
        <authorList>
            <person name="Varghese N."/>
            <person name="Submissions S."/>
        </authorList>
    </citation>
    <scope>NUCLEOTIDE SEQUENCE [LARGE SCALE GENOMIC DNA]</scope>
    <source>
        <strain evidence="3">DSM 23920</strain>
    </source>
</reference>
<name>A0A1H4GJ30_9BACT</name>
<dbReference type="EMBL" id="FNRL01000040">
    <property type="protein sequence ID" value="SEB08868.1"/>
    <property type="molecule type" value="Genomic_DNA"/>
</dbReference>
<sequence length="628" mass="71682">MTFDNKESIKNRMLKHVNQVWNHPASDSAVSYDPIVQLLLDVLASELAQLSFSYKNADNRITEEIAALLLPEQELGALPAYGVMHVTPTDEILEITPYQQFVAVDNPPGTNQPLFVSTIINQPVYPLKLQVLINSGMVLQLNKHWQYETYTRLQPMSLGHNIVYLGVGVCNKDSFLHSNRSLKGLTICFNSSNEKLYEYLSWLQVSIGKENISYKRGLHFENSNYVREGNNDIISHKRELQPENSNYIHEGSNHLPQNSCHYNKYIDRTIKRVNKHYITITDERPLAGLINADTREAEHLDIPNLQQPAFWLKLHFPENIEPDLVENMVCNINCIPVINVKLEEQVIKTNPLMNIIPLESNSQFFAVISLQDDQNKAFKEITQKSYLSLDAHEMTLRSNIVHHNERSVITQIDRLIDIIKSEQIIFTLGRRENILSQLETLQQTISAIEKQISEANNKVPSVHLIAKSPPHAKYLTVKYCSTDGAQVTNTKKGSRFREYNTSHFQSSSIMLFSNLTGGRAQLSPSRKVDHFRFQLLSRDRIVTISDVELLCKKIAGEIAKKVIVSIGTSILPGNSGYSRCINIDIHYNIAREVNKDRIKLMEEEIRFELEEKACGVFPYNVRFIGGVE</sequence>
<organism evidence="2 3">
    <name type="scientific">Chitinophaga terrae</name>
    <name type="common">ex Kim and Jung 2007</name>
    <dbReference type="NCBI Taxonomy" id="408074"/>
    <lineage>
        <taxon>Bacteria</taxon>
        <taxon>Pseudomonadati</taxon>
        <taxon>Bacteroidota</taxon>
        <taxon>Chitinophagia</taxon>
        <taxon>Chitinophagales</taxon>
        <taxon>Chitinophagaceae</taxon>
        <taxon>Chitinophaga</taxon>
    </lineage>
</organism>
<proteinExistence type="predicted"/>
<evidence type="ECO:0000313" key="3">
    <source>
        <dbReference type="Proteomes" id="UP000199656"/>
    </source>
</evidence>
<keyword evidence="3" id="KW-1185">Reference proteome</keyword>
<evidence type="ECO:0000313" key="2">
    <source>
        <dbReference type="EMBL" id="SEB08868.1"/>
    </source>
</evidence>
<feature type="coiled-coil region" evidence="1">
    <location>
        <begin position="431"/>
        <end position="458"/>
    </location>
</feature>
<dbReference type="Proteomes" id="UP000199656">
    <property type="component" value="Unassembled WGS sequence"/>
</dbReference>
<gene>
    <name evidence="2" type="ORF">SAMN05660909_05345</name>
</gene>